<evidence type="ECO:0000313" key="3">
    <source>
        <dbReference type="Proteomes" id="UP001434337"/>
    </source>
</evidence>
<reference evidence="2 3" key="1">
    <citation type="journal article" date="2023" name="Environ Microbiome">
        <title>A coral-associated actinobacterium mitigates coral bleaching under heat stress.</title>
        <authorList>
            <person name="Li J."/>
            <person name="Zou Y."/>
            <person name="Li Q."/>
            <person name="Zhang J."/>
            <person name="Bourne D.G."/>
            <person name="Lyu Y."/>
            <person name="Liu C."/>
            <person name="Zhang S."/>
        </authorList>
    </citation>
    <scope>NUCLEOTIDE SEQUENCE [LARGE SCALE GENOMIC DNA]</scope>
    <source>
        <strain evidence="2 3">SCSIO 13291</strain>
    </source>
</reference>
<feature type="transmembrane region" description="Helical" evidence="1">
    <location>
        <begin position="155"/>
        <end position="175"/>
    </location>
</feature>
<keyword evidence="3" id="KW-1185">Reference proteome</keyword>
<keyword evidence="1" id="KW-1133">Transmembrane helix</keyword>
<proteinExistence type="predicted"/>
<feature type="transmembrane region" description="Helical" evidence="1">
    <location>
        <begin position="39"/>
        <end position="61"/>
    </location>
</feature>
<keyword evidence="1" id="KW-0812">Transmembrane</keyword>
<dbReference type="RefSeq" id="WP_232547556.1">
    <property type="nucleotide sequence ID" value="NZ_CP115965.1"/>
</dbReference>
<feature type="transmembrane region" description="Helical" evidence="1">
    <location>
        <begin position="6"/>
        <end position="27"/>
    </location>
</feature>
<feature type="transmembrane region" description="Helical" evidence="1">
    <location>
        <begin position="100"/>
        <end position="119"/>
    </location>
</feature>
<name>A0ABZ3C6C5_9ACTN</name>
<protein>
    <submittedName>
        <fullName evidence="2">Uncharacterized protein</fullName>
    </submittedName>
</protein>
<sequence length="181" mass="19956">MLTDFVRDQAFTIAWFGVMAFAWFGWAQEDPEPSWRWKLGVGSAVGMLLAVPFVWAVIQGWQQPTALEGRYPWFGVLVAVEVVLAGAGALVLWRRGQARWVAWWIAVVVAAHFLPMVWLLNDVSLALLAVLQLAGLVALVPLLRRSTRTTSRVACPLMGASLLLFALASAVVFVLRHGSPF</sequence>
<gene>
    <name evidence="2" type="ORF">PCC79_10620</name>
</gene>
<evidence type="ECO:0000256" key="1">
    <source>
        <dbReference type="SAM" id="Phobius"/>
    </source>
</evidence>
<evidence type="ECO:0000313" key="2">
    <source>
        <dbReference type="EMBL" id="WZW97367.1"/>
    </source>
</evidence>
<dbReference type="Proteomes" id="UP001434337">
    <property type="component" value="Chromosome"/>
</dbReference>
<organism evidence="2 3">
    <name type="scientific">Propioniciclava soli</name>
    <dbReference type="NCBI Taxonomy" id="2775081"/>
    <lineage>
        <taxon>Bacteria</taxon>
        <taxon>Bacillati</taxon>
        <taxon>Actinomycetota</taxon>
        <taxon>Actinomycetes</taxon>
        <taxon>Propionibacteriales</taxon>
        <taxon>Propionibacteriaceae</taxon>
        <taxon>Propioniciclava</taxon>
    </lineage>
</organism>
<feature type="transmembrane region" description="Helical" evidence="1">
    <location>
        <begin position="125"/>
        <end position="143"/>
    </location>
</feature>
<dbReference type="EMBL" id="CP115965">
    <property type="protein sequence ID" value="WZW97367.1"/>
    <property type="molecule type" value="Genomic_DNA"/>
</dbReference>
<feature type="transmembrane region" description="Helical" evidence="1">
    <location>
        <begin position="73"/>
        <end position="93"/>
    </location>
</feature>
<keyword evidence="1" id="KW-0472">Membrane</keyword>
<accession>A0ABZ3C6C5</accession>